<dbReference type="RefSeq" id="WP_149681305.1">
    <property type="nucleotide sequence ID" value="NZ_FNBI01000001.1"/>
</dbReference>
<accession>A0A1G7GJI5</accession>
<evidence type="ECO:0000313" key="2">
    <source>
        <dbReference type="EMBL" id="MWC42902.1"/>
    </source>
</evidence>
<organism evidence="3 4">
    <name type="scientific">Sphingomonas carotinifaciens</name>
    <dbReference type="NCBI Taxonomy" id="1166323"/>
    <lineage>
        <taxon>Bacteria</taxon>
        <taxon>Pseudomonadati</taxon>
        <taxon>Pseudomonadota</taxon>
        <taxon>Alphaproteobacteria</taxon>
        <taxon>Sphingomonadales</taxon>
        <taxon>Sphingomonadaceae</taxon>
        <taxon>Sphingomonas</taxon>
    </lineage>
</organism>
<sequence length="117" mass="12059">MGKKKNRKRKAAEAARQTETGGGTPLTALQGLGSALLDQLRSPLGRQVIAAALIAAAGAISRAGPTASSGSESSTGDDEKRDMPEPPAPPPFPPEMTKIAGVALNAFDNWLAHKTRS</sequence>
<feature type="region of interest" description="Disordered" evidence="1">
    <location>
        <begin position="1"/>
        <end position="29"/>
    </location>
</feature>
<feature type="compositionally biased region" description="Basic residues" evidence="1">
    <location>
        <begin position="1"/>
        <end position="10"/>
    </location>
</feature>
<evidence type="ECO:0000256" key="1">
    <source>
        <dbReference type="SAM" id="MobiDB-lite"/>
    </source>
</evidence>
<protein>
    <submittedName>
        <fullName evidence="3">Uncharacterized protein</fullName>
    </submittedName>
</protein>
<keyword evidence="4" id="KW-1185">Reference proteome</keyword>
<evidence type="ECO:0000313" key="4">
    <source>
        <dbReference type="Proteomes" id="UP000323502"/>
    </source>
</evidence>
<gene>
    <name evidence="2" type="ORF">GQR91_04410</name>
    <name evidence="3" type="ORF">SAMN05216557_101910</name>
</gene>
<evidence type="ECO:0000313" key="3">
    <source>
        <dbReference type="EMBL" id="SDE88223.1"/>
    </source>
</evidence>
<feature type="region of interest" description="Disordered" evidence="1">
    <location>
        <begin position="60"/>
        <end position="99"/>
    </location>
</feature>
<dbReference type="EMBL" id="FNBI01000001">
    <property type="protein sequence ID" value="SDE88223.1"/>
    <property type="molecule type" value="Genomic_DNA"/>
</dbReference>
<dbReference type="Proteomes" id="UP000436801">
    <property type="component" value="Unassembled WGS sequence"/>
</dbReference>
<name>A0A1G7GJI5_9SPHN</name>
<dbReference type="EMBL" id="WSUT01000005">
    <property type="protein sequence ID" value="MWC42902.1"/>
    <property type="molecule type" value="Genomic_DNA"/>
</dbReference>
<dbReference type="Proteomes" id="UP000323502">
    <property type="component" value="Unassembled WGS sequence"/>
</dbReference>
<proteinExistence type="predicted"/>
<reference evidence="3 4" key="1">
    <citation type="submission" date="2016-10" db="EMBL/GenBank/DDBJ databases">
        <authorList>
            <person name="Varghese N."/>
            <person name="Submissions S."/>
        </authorList>
    </citation>
    <scope>NUCLEOTIDE SEQUENCE [LARGE SCALE GENOMIC DNA]</scope>
    <source>
        <strain evidence="3 4">S7-754</strain>
    </source>
</reference>
<feature type="compositionally biased region" description="Pro residues" evidence="1">
    <location>
        <begin position="85"/>
        <end position="94"/>
    </location>
</feature>
<reference evidence="2 5" key="2">
    <citation type="submission" date="2019-12" db="EMBL/GenBank/DDBJ databases">
        <authorList>
            <person name="Zheng J."/>
        </authorList>
    </citation>
    <scope>NUCLEOTIDE SEQUENCE [LARGE SCALE GENOMIC DNA]</scope>
    <source>
        <strain evidence="2 5">DSM 27347</strain>
    </source>
</reference>
<feature type="compositionally biased region" description="Low complexity" evidence="1">
    <location>
        <begin position="60"/>
        <end position="74"/>
    </location>
</feature>
<dbReference type="AlphaFoldDB" id="A0A1G7GJI5"/>
<evidence type="ECO:0000313" key="5">
    <source>
        <dbReference type="Proteomes" id="UP000436801"/>
    </source>
</evidence>